<dbReference type="Gene3D" id="3.60.10.10">
    <property type="entry name" value="Endonuclease/exonuclease/phosphatase"/>
    <property type="match status" value="1"/>
</dbReference>
<organism evidence="12 13">
    <name type="scientific">Polarella glacialis</name>
    <name type="common">Dinoflagellate</name>
    <dbReference type="NCBI Taxonomy" id="89957"/>
    <lineage>
        <taxon>Eukaryota</taxon>
        <taxon>Sar</taxon>
        <taxon>Alveolata</taxon>
        <taxon>Dinophyceae</taxon>
        <taxon>Suessiales</taxon>
        <taxon>Suessiaceae</taxon>
        <taxon>Polarella</taxon>
    </lineage>
</organism>
<reference evidence="12" key="1">
    <citation type="submission" date="2021-02" db="EMBL/GenBank/DDBJ databases">
        <authorList>
            <person name="Dougan E. K."/>
            <person name="Rhodes N."/>
            <person name="Thang M."/>
            <person name="Chan C."/>
        </authorList>
    </citation>
    <scope>NUCLEOTIDE SEQUENCE</scope>
</reference>
<keyword evidence="9" id="KW-0234">DNA repair</keyword>
<keyword evidence="4" id="KW-0540">Nuclease</keyword>
<dbReference type="InterPro" id="IPR005135">
    <property type="entry name" value="Endo/exonuclease/phosphatase"/>
</dbReference>
<dbReference type="PANTHER" id="PTHR15822:SF4">
    <property type="entry name" value="TYROSYL-DNA PHOSPHODIESTERASE 2"/>
    <property type="match status" value="1"/>
</dbReference>
<keyword evidence="7" id="KW-0378">Hydrolase</keyword>
<keyword evidence="6" id="KW-0227">DNA damage</keyword>
<evidence type="ECO:0000256" key="7">
    <source>
        <dbReference type="ARBA" id="ARBA00022801"/>
    </source>
</evidence>
<evidence type="ECO:0000259" key="11">
    <source>
        <dbReference type="Pfam" id="PF03372"/>
    </source>
</evidence>
<protein>
    <recommendedName>
        <fullName evidence="11">Endonuclease/exonuclease/phosphatase domain-containing protein</fullName>
    </recommendedName>
</protein>
<comment type="subcellular location">
    <subcellularLocation>
        <location evidence="3">Nucleus</location>
        <location evidence="3">PML body</location>
    </subcellularLocation>
</comment>
<dbReference type="GO" id="GO:0004518">
    <property type="term" value="F:nuclease activity"/>
    <property type="evidence" value="ECO:0007669"/>
    <property type="project" value="UniProtKB-KW"/>
</dbReference>
<feature type="domain" description="Endonuclease/exonuclease/phosphatase" evidence="11">
    <location>
        <begin position="32"/>
        <end position="285"/>
    </location>
</feature>
<gene>
    <name evidence="12" type="ORF">PGLA1383_LOCUS49156</name>
</gene>
<proteinExistence type="predicted"/>
<dbReference type="InterPro" id="IPR051547">
    <property type="entry name" value="TDP2-like"/>
</dbReference>
<dbReference type="EMBL" id="CAJNNV010030686">
    <property type="protein sequence ID" value="CAE8633245.1"/>
    <property type="molecule type" value="Genomic_DNA"/>
</dbReference>
<evidence type="ECO:0000256" key="2">
    <source>
        <dbReference type="ARBA" id="ARBA00001946"/>
    </source>
</evidence>
<comment type="cofactor">
    <cofactor evidence="2">
        <name>Mg(2+)</name>
        <dbReference type="ChEBI" id="CHEBI:18420"/>
    </cofactor>
</comment>
<dbReference type="GO" id="GO:0006281">
    <property type="term" value="P:DNA repair"/>
    <property type="evidence" value="ECO:0007669"/>
    <property type="project" value="UniProtKB-KW"/>
</dbReference>
<comment type="cofactor">
    <cofactor evidence="1">
        <name>Mn(2+)</name>
        <dbReference type="ChEBI" id="CHEBI:29035"/>
    </cofactor>
</comment>
<evidence type="ECO:0000256" key="4">
    <source>
        <dbReference type="ARBA" id="ARBA00022722"/>
    </source>
</evidence>
<evidence type="ECO:0000256" key="10">
    <source>
        <dbReference type="ARBA" id="ARBA00023242"/>
    </source>
</evidence>
<evidence type="ECO:0000256" key="5">
    <source>
        <dbReference type="ARBA" id="ARBA00022723"/>
    </source>
</evidence>
<dbReference type="AlphaFoldDB" id="A0A813H5Y5"/>
<keyword evidence="8" id="KW-0460">Magnesium</keyword>
<evidence type="ECO:0000256" key="8">
    <source>
        <dbReference type="ARBA" id="ARBA00022842"/>
    </source>
</evidence>
<evidence type="ECO:0000256" key="3">
    <source>
        <dbReference type="ARBA" id="ARBA00004322"/>
    </source>
</evidence>
<keyword evidence="10" id="KW-0539">Nucleus</keyword>
<dbReference type="OrthoDB" id="276515at2759"/>
<comment type="caution">
    <text evidence="12">The sequence shown here is derived from an EMBL/GenBank/DDBJ whole genome shotgun (WGS) entry which is preliminary data.</text>
</comment>
<sequence length="301" mass="33423">MCGKCPRDEQETSAGASAVPLLRVWWDTGDALERLCDIIRHTQPDLAGLQERSLGAAEYIAKACGMYCAGGSDGQQPVLSRWPIEPLSPQCPVGRGFRVKLPDGRELLWYNMHLRSYPYAPYVLHGFSASWDAKPFDDPFEALIETPKIDPRNQHEAALGVERQTQLPELLEVLEDMQARSGTHAAVFITGDFNAASHHDYPKGPQWLCSSECEARGLTDSFAESRRQGTATLHPANTWAAKEEQEPHGVFDRIDFVYCSTQVEVQWSMHLDGSNSGVPQWPSDHRAVLSAFSYPAAGKQL</sequence>
<keyword evidence="5" id="KW-0479">Metal-binding</keyword>
<dbReference type="InterPro" id="IPR036691">
    <property type="entry name" value="Endo/exonu/phosph_ase_sf"/>
</dbReference>
<dbReference type="Pfam" id="PF03372">
    <property type="entry name" value="Exo_endo_phos"/>
    <property type="match status" value="1"/>
</dbReference>
<evidence type="ECO:0000256" key="6">
    <source>
        <dbReference type="ARBA" id="ARBA00022763"/>
    </source>
</evidence>
<evidence type="ECO:0000256" key="9">
    <source>
        <dbReference type="ARBA" id="ARBA00023204"/>
    </source>
</evidence>
<evidence type="ECO:0000313" key="13">
    <source>
        <dbReference type="Proteomes" id="UP000654075"/>
    </source>
</evidence>
<name>A0A813H5Y5_POLGL</name>
<accession>A0A813H5Y5</accession>
<dbReference type="Proteomes" id="UP000654075">
    <property type="component" value="Unassembled WGS sequence"/>
</dbReference>
<evidence type="ECO:0000313" key="12">
    <source>
        <dbReference type="EMBL" id="CAE8633245.1"/>
    </source>
</evidence>
<dbReference type="GO" id="GO:0046872">
    <property type="term" value="F:metal ion binding"/>
    <property type="evidence" value="ECO:0007669"/>
    <property type="project" value="UniProtKB-KW"/>
</dbReference>
<dbReference type="GO" id="GO:0016787">
    <property type="term" value="F:hydrolase activity"/>
    <property type="evidence" value="ECO:0007669"/>
    <property type="project" value="UniProtKB-KW"/>
</dbReference>
<dbReference type="SUPFAM" id="SSF56219">
    <property type="entry name" value="DNase I-like"/>
    <property type="match status" value="1"/>
</dbReference>
<keyword evidence="13" id="KW-1185">Reference proteome</keyword>
<evidence type="ECO:0000256" key="1">
    <source>
        <dbReference type="ARBA" id="ARBA00001936"/>
    </source>
</evidence>
<dbReference type="PANTHER" id="PTHR15822">
    <property type="entry name" value="TRAF AND TNF RECEPTOR-ASSOCIATED PROTEIN"/>
    <property type="match status" value="1"/>
</dbReference>